<dbReference type="InterPro" id="IPR001577">
    <property type="entry name" value="Peptidase_M8"/>
</dbReference>
<dbReference type="GO" id="GO:0007155">
    <property type="term" value="P:cell adhesion"/>
    <property type="evidence" value="ECO:0007669"/>
    <property type="project" value="InterPro"/>
</dbReference>
<dbReference type="SUPFAM" id="SSF55486">
    <property type="entry name" value="Metalloproteases ('zincins'), catalytic domain"/>
    <property type="match status" value="1"/>
</dbReference>
<proteinExistence type="inferred from homology"/>
<dbReference type="Gene3D" id="3.90.132.10">
    <property type="entry name" value="Leishmanolysin , domain 2"/>
    <property type="match status" value="1"/>
</dbReference>
<keyword evidence="4 9" id="KW-0378">Hydrolase</keyword>
<accession>A0A803JTR2</accession>
<sequence>MFILYESFQIYRLLGLSFIASMCLSACIHDSVQRETPVVSSKDISSRVPRLFPRSTPSDYFQPLRVTPWYLLGENALVSQGQIRQLRIALQEVTQMLSTALSVHRSEGPLLLNRDISRFCRSVWRVPNENKCAYMQTSYQGEKCLDVTIPDSHLHGIKVWTALEKEPRTVIEDGAGVPDTDFLLYVQVSQTHKCAAQPSVFAYASYCQQDPTGRPLAGVIVFCADHLREEEYQQAHIIQVALHELLHTLGFSSSLYASWLDCSLVEYGDSCSSRSRVTNTDENGQFCIYTPTVMQKMGEHLGVEGVGAPLENKGFPNSPSSHWESRIFQGSIMTPLLSPPHLTHLDPITLAAFTDMGWYKVNTTIRGQLTWGKGAGRSFGLPTTCQDTSNGFFCTGSNLGCHHLHLDKGNCSTDPYLEGCHIYSPLIRGGECWLHQDGGDPDEIFHAQSRCFFSNLTKGAPLNPEFRGRCYLHQCLGENYFQVKVQESEWTDCPAGAWIQIAGYEGFIQCPSGRLCMGFQPLLVASLTPSPVTEQNTTVTENTLYPTGGTVHFRVQVEVSQSHKWTSEMRSFLLDEVLGVIAQKAGVQRCFLQPRMNKEVDLSFSIVGKWSTDCPPSPSADTPVVSLLNMNQDGTPFIIYNSSFFSTVSIRLIDSDPPTSHVSHILHSYAIGGGCCAVCGAAIIFTLSWYRLQRKFLQVSSSYPPERPQIPADLV</sequence>
<feature type="binding site" evidence="8">
    <location>
        <position position="247"/>
    </location>
    <ligand>
        <name>Zn(2+)</name>
        <dbReference type="ChEBI" id="CHEBI:29105"/>
        <note>catalytic</note>
    </ligand>
</feature>
<evidence type="ECO:0000256" key="5">
    <source>
        <dbReference type="ARBA" id="ARBA00022833"/>
    </source>
</evidence>
<evidence type="ECO:0000256" key="4">
    <source>
        <dbReference type="ARBA" id="ARBA00022801"/>
    </source>
</evidence>
<evidence type="ECO:0000256" key="6">
    <source>
        <dbReference type="ARBA" id="ARBA00023049"/>
    </source>
</evidence>
<dbReference type="EC" id="3.4.24.-" evidence="9"/>
<dbReference type="Ensembl" id="ENSXETT00000112002">
    <property type="protein sequence ID" value="ENSXETP00000111405"/>
    <property type="gene ID" value="ENSXETG00000047679"/>
</dbReference>
<dbReference type="AlphaFoldDB" id="A0A803JTR2"/>
<feature type="signal peptide" evidence="9">
    <location>
        <begin position="1"/>
        <end position="25"/>
    </location>
</feature>
<keyword evidence="5 8" id="KW-0862">Zinc</keyword>
<dbReference type="Pfam" id="PF01457">
    <property type="entry name" value="Peptidase_M8"/>
    <property type="match status" value="1"/>
</dbReference>
<keyword evidence="3 8" id="KW-0479">Metal-binding</keyword>
<evidence type="ECO:0000256" key="8">
    <source>
        <dbReference type="PIRSR" id="PIRSR601577-2"/>
    </source>
</evidence>
<feature type="binding site" evidence="8">
    <location>
        <position position="322"/>
    </location>
    <ligand>
        <name>Zn(2+)</name>
        <dbReference type="ChEBI" id="CHEBI:29105"/>
        <note>catalytic</note>
    </ligand>
</feature>
<reference evidence="11" key="1">
    <citation type="journal article" date="2010" name="Science">
        <title>The genome of the Western clawed frog Xenopus tropicalis.</title>
        <authorList>
            <person name="Hellsten U."/>
            <person name="Harland R.M."/>
            <person name="Gilchrist M.J."/>
            <person name="Hendrix D."/>
            <person name="Jurka J."/>
            <person name="Kapitonov V."/>
            <person name="Ovcharenko I."/>
            <person name="Putnam N.H."/>
            <person name="Shu S."/>
            <person name="Taher L."/>
            <person name="Blitz I.L."/>
            <person name="Blumberg B."/>
            <person name="Dichmann D.S."/>
            <person name="Dubchak I."/>
            <person name="Amaya E."/>
            <person name="Detter J.C."/>
            <person name="Fletcher R."/>
            <person name="Gerhard D.S."/>
            <person name="Goodstein D."/>
            <person name="Graves T."/>
            <person name="Grigoriev I.V."/>
            <person name="Grimwood J."/>
            <person name="Kawashima T."/>
            <person name="Lindquist E."/>
            <person name="Lucas S.M."/>
            <person name="Mead P.E."/>
            <person name="Mitros T."/>
            <person name="Ogino H."/>
            <person name="Ohta Y."/>
            <person name="Poliakov A.V."/>
            <person name="Pollet N."/>
            <person name="Robert J."/>
            <person name="Salamov A."/>
            <person name="Sater A.K."/>
            <person name="Schmutz J."/>
            <person name="Terry A."/>
            <person name="Vize P.D."/>
            <person name="Warren W.C."/>
            <person name="Wells D."/>
            <person name="Wills A."/>
            <person name="Wilson R.K."/>
            <person name="Zimmerman L.B."/>
            <person name="Zorn A.M."/>
            <person name="Grainger R."/>
            <person name="Grammer T."/>
            <person name="Khokha M.K."/>
            <person name="Richardson P.M."/>
            <person name="Rokhsar D.S."/>
        </authorList>
    </citation>
    <scope>NUCLEOTIDE SEQUENCE [LARGE SCALE GENOMIC DNA]</scope>
    <source>
        <strain evidence="11">Nigerian</strain>
    </source>
</reference>
<dbReference type="FunCoup" id="A0A803JTR2">
    <property type="interactions" value="15"/>
</dbReference>
<evidence type="ECO:0000256" key="10">
    <source>
        <dbReference type="SAM" id="Phobius"/>
    </source>
</evidence>
<name>A0A803JTR2_XENTR</name>
<evidence type="ECO:0000256" key="9">
    <source>
        <dbReference type="RuleBase" id="RU366077"/>
    </source>
</evidence>
<keyword evidence="10" id="KW-1133">Transmembrane helix</keyword>
<dbReference type="GeneTree" id="ENSGT00940000163573"/>
<dbReference type="PANTHER" id="PTHR10942">
    <property type="entry name" value="LEISHMANOLYSIN-LIKE PEPTIDASE"/>
    <property type="match status" value="1"/>
</dbReference>
<keyword evidence="10" id="KW-0472">Membrane</keyword>
<keyword evidence="10" id="KW-0812">Transmembrane</keyword>
<dbReference type="Gene3D" id="3.10.170.20">
    <property type="match status" value="1"/>
</dbReference>
<feature type="chain" id="PRO_5031596468" description="Leishmanolysin-like peptidase" evidence="9">
    <location>
        <begin position="26"/>
        <end position="715"/>
    </location>
</feature>
<dbReference type="GO" id="GO:0046872">
    <property type="term" value="F:metal ion binding"/>
    <property type="evidence" value="ECO:0007669"/>
    <property type="project" value="UniProtKB-KW"/>
</dbReference>
<protein>
    <recommendedName>
        <fullName evidence="9">Leishmanolysin-like peptidase</fullName>
        <ecNumber evidence="9">3.4.24.-</ecNumber>
    </recommendedName>
</protein>
<dbReference type="GO" id="GO:0016020">
    <property type="term" value="C:membrane"/>
    <property type="evidence" value="ECO:0007669"/>
    <property type="project" value="InterPro"/>
</dbReference>
<dbReference type="PANTHER" id="PTHR10942:SF6">
    <property type="entry name" value="CILIATED LEFT-RIGHT ORGANIZER METALLOPEPTIDASE"/>
    <property type="match status" value="1"/>
</dbReference>
<keyword evidence="2 9" id="KW-0645">Protease</keyword>
<evidence type="ECO:0000256" key="1">
    <source>
        <dbReference type="ARBA" id="ARBA00005860"/>
    </source>
</evidence>
<keyword evidence="6 8" id="KW-0482">Metalloprotease</keyword>
<comment type="cofactor">
    <cofactor evidence="8 9">
        <name>Zn(2+)</name>
        <dbReference type="ChEBI" id="CHEBI:29105"/>
    </cofactor>
    <text evidence="8 9">Binds 1 zinc ion per subunit.</text>
</comment>
<evidence type="ECO:0000256" key="7">
    <source>
        <dbReference type="PIRSR" id="PIRSR601577-1"/>
    </source>
</evidence>
<feature type="transmembrane region" description="Helical" evidence="10">
    <location>
        <begin position="669"/>
        <end position="690"/>
    </location>
</feature>
<comment type="similarity">
    <text evidence="1 9">Belongs to the peptidase M8 family.</text>
</comment>
<organism evidence="11">
    <name type="scientific">Xenopus tropicalis</name>
    <name type="common">Western clawed frog</name>
    <name type="synonym">Silurana tropicalis</name>
    <dbReference type="NCBI Taxonomy" id="8364"/>
    <lineage>
        <taxon>Eukaryota</taxon>
        <taxon>Metazoa</taxon>
        <taxon>Chordata</taxon>
        <taxon>Craniata</taxon>
        <taxon>Vertebrata</taxon>
        <taxon>Euteleostomi</taxon>
        <taxon>Amphibia</taxon>
        <taxon>Batrachia</taxon>
        <taxon>Anura</taxon>
        <taxon>Pipoidea</taxon>
        <taxon>Pipidae</taxon>
        <taxon>Xenopodinae</taxon>
        <taxon>Xenopus</taxon>
        <taxon>Silurana</taxon>
    </lineage>
</organism>
<evidence type="ECO:0000256" key="3">
    <source>
        <dbReference type="ARBA" id="ARBA00022723"/>
    </source>
</evidence>
<evidence type="ECO:0000256" key="2">
    <source>
        <dbReference type="ARBA" id="ARBA00022670"/>
    </source>
</evidence>
<dbReference type="GO" id="GO:0006508">
    <property type="term" value="P:proteolysis"/>
    <property type="evidence" value="ECO:0007669"/>
    <property type="project" value="UniProtKB-KW"/>
</dbReference>
<feature type="active site" evidence="7">
    <location>
        <position position="244"/>
    </location>
</feature>
<evidence type="ECO:0000313" key="11">
    <source>
        <dbReference type="Ensembl" id="ENSXETP00000111405"/>
    </source>
</evidence>
<reference evidence="11" key="2">
    <citation type="submission" date="2021-03" db="UniProtKB">
        <authorList>
            <consortium name="Ensembl"/>
        </authorList>
    </citation>
    <scope>IDENTIFICATION</scope>
</reference>
<keyword evidence="9" id="KW-0732">Signal</keyword>
<dbReference type="GO" id="GO:0004222">
    <property type="term" value="F:metalloendopeptidase activity"/>
    <property type="evidence" value="ECO:0007669"/>
    <property type="project" value="UniProtKB-UniRule"/>
</dbReference>
<dbReference type="InParanoid" id="A0A803JTR2"/>
<feature type="binding site" evidence="8">
    <location>
        <position position="243"/>
    </location>
    <ligand>
        <name>Zn(2+)</name>
        <dbReference type="ChEBI" id="CHEBI:29105"/>
        <note>catalytic</note>
    </ligand>
</feature>